<evidence type="ECO:0000313" key="2">
    <source>
        <dbReference type="Proteomes" id="UP001632038"/>
    </source>
</evidence>
<proteinExistence type="predicted"/>
<organism evidence="1 2">
    <name type="scientific">Castilleja foliolosa</name>
    <dbReference type="NCBI Taxonomy" id="1961234"/>
    <lineage>
        <taxon>Eukaryota</taxon>
        <taxon>Viridiplantae</taxon>
        <taxon>Streptophyta</taxon>
        <taxon>Embryophyta</taxon>
        <taxon>Tracheophyta</taxon>
        <taxon>Spermatophyta</taxon>
        <taxon>Magnoliopsida</taxon>
        <taxon>eudicotyledons</taxon>
        <taxon>Gunneridae</taxon>
        <taxon>Pentapetalae</taxon>
        <taxon>asterids</taxon>
        <taxon>lamiids</taxon>
        <taxon>Lamiales</taxon>
        <taxon>Orobanchaceae</taxon>
        <taxon>Pedicularideae</taxon>
        <taxon>Castillejinae</taxon>
        <taxon>Castilleja</taxon>
    </lineage>
</organism>
<reference evidence="2" key="1">
    <citation type="journal article" date="2024" name="IScience">
        <title>Strigolactones Initiate the Formation of Haustorium-like Structures in Castilleja.</title>
        <authorList>
            <person name="Buerger M."/>
            <person name="Peterson D."/>
            <person name="Chory J."/>
        </authorList>
    </citation>
    <scope>NUCLEOTIDE SEQUENCE [LARGE SCALE GENOMIC DNA]</scope>
</reference>
<comment type="caution">
    <text evidence="1">The sequence shown here is derived from an EMBL/GenBank/DDBJ whole genome shotgun (WGS) entry which is preliminary data.</text>
</comment>
<protein>
    <submittedName>
        <fullName evidence="1">Uncharacterized protein</fullName>
    </submittedName>
</protein>
<dbReference type="EMBL" id="JAVIJP010000081">
    <property type="protein sequence ID" value="KAL3617687.1"/>
    <property type="molecule type" value="Genomic_DNA"/>
</dbReference>
<dbReference type="AlphaFoldDB" id="A0ABD3BLR1"/>
<dbReference type="Proteomes" id="UP001632038">
    <property type="component" value="Unassembled WGS sequence"/>
</dbReference>
<name>A0ABD3BLR1_9LAMI</name>
<keyword evidence="2" id="KW-1185">Reference proteome</keyword>
<evidence type="ECO:0000313" key="1">
    <source>
        <dbReference type="EMBL" id="KAL3617687.1"/>
    </source>
</evidence>
<accession>A0ABD3BLR1</accession>
<sequence>MELSCDIFTGRVTQHYASRQRNYFTTSEDADRVFITNVEKTVLVERRRFGKLFDPRPETSFSSDRSCAPCISVHYLSLLCHHTWIERCVFRFHGGSEGDMSFEFDERVGD</sequence>
<gene>
    <name evidence="1" type="ORF">CASFOL_038008</name>
</gene>